<gene>
    <name evidence="1" type="ORF">BAY60_09880</name>
</gene>
<dbReference type="CDD" id="cd04301">
    <property type="entry name" value="NAT_SF"/>
    <property type="match status" value="1"/>
</dbReference>
<accession>A0A2V4BBL3</accession>
<organism evidence="1 2">
    <name type="scientific">Prauserella muralis</name>
    <dbReference type="NCBI Taxonomy" id="588067"/>
    <lineage>
        <taxon>Bacteria</taxon>
        <taxon>Bacillati</taxon>
        <taxon>Actinomycetota</taxon>
        <taxon>Actinomycetes</taxon>
        <taxon>Pseudonocardiales</taxon>
        <taxon>Pseudonocardiaceae</taxon>
        <taxon>Prauserella</taxon>
    </lineage>
</organism>
<dbReference type="InterPro" id="IPR016181">
    <property type="entry name" value="Acyl_CoA_acyltransferase"/>
</dbReference>
<proteinExistence type="predicted"/>
<name>A0A2V4BBL3_9PSEU</name>
<evidence type="ECO:0000313" key="1">
    <source>
        <dbReference type="EMBL" id="PXY32546.1"/>
    </source>
</evidence>
<dbReference type="SUPFAM" id="SSF55729">
    <property type="entry name" value="Acyl-CoA N-acyltransferases (Nat)"/>
    <property type="match status" value="1"/>
</dbReference>
<evidence type="ECO:0000313" key="2">
    <source>
        <dbReference type="Proteomes" id="UP000249915"/>
    </source>
</evidence>
<dbReference type="InterPro" id="IPR000182">
    <property type="entry name" value="GNAT_dom"/>
</dbReference>
<dbReference type="Pfam" id="PF00583">
    <property type="entry name" value="Acetyltransf_1"/>
    <property type="match status" value="1"/>
</dbReference>
<reference evidence="1 2" key="1">
    <citation type="submission" date="2016-07" db="EMBL/GenBank/DDBJ databases">
        <title>Draft genome sequence of Prauserella muralis DSM 45305, isolated from a mould-covered wall in an indoor environment.</title>
        <authorList>
            <person name="Ruckert C."/>
            <person name="Albersmeier A."/>
            <person name="Jiang C.-L."/>
            <person name="Jiang Y."/>
            <person name="Kalinowski J."/>
            <person name="Schneider O."/>
            <person name="Winkler A."/>
            <person name="Zotchev S.B."/>
        </authorList>
    </citation>
    <scope>NUCLEOTIDE SEQUENCE [LARGE SCALE GENOMIC DNA]</scope>
    <source>
        <strain evidence="1 2">DSM 45305</strain>
    </source>
</reference>
<dbReference type="GO" id="GO:0016747">
    <property type="term" value="F:acyltransferase activity, transferring groups other than amino-acyl groups"/>
    <property type="evidence" value="ECO:0007669"/>
    <property type="project" value="InterPro"/>
</dbReference>
<dbReference type="Proteomes" id="UP000249915">
    <property type="component" value="Unassembled WGS sequence"/>
</dbReference>
<dbReference type="EMBL" id="MASW01000001">
    <property type="protein sequence ID" value="PXY32546.1"/>
    <property type="molecule type" value="Genomic_DNA"/>
</dbReference>
<dbReference type="PROSITE" id="PS51186">
    <property type="entry name" value="GNAT"/>
    <property type="match status" value="1"/>
</dbReference>
<sequence>MYSDARAFADAARPVYVADPARHTAALTALRGIERGSAASVAALVYRAGRPYGAIVGNGPFPVTLSGLPVDAAPAVARALADAGAVLDCVRGPRPETEAFAEAWSAETGADVAASPSRWLYELGTLTEPEGVPGEARLATAEDLPLLQRWRQAFADELAAMAHGETLSSNSTAWSLDDGDRYGMWWIRGTPVAMALARRPESGMSRISYVYTPEEHRGHGYASALTAVLCRWVRDAGTPHVVLFADVGNPVSNRIYQRMGFQRRMEDIELRFVPAHTRTLER</sequence>
<comment type="caution">
    <text evidence="1">The sequence shown here is derived from an EMBL/GenBank/DDBJ whole genome shotgun (WGS) entry which is preliminary data.</text>
</comment>
<dbReference type="AlphaFoldDB" id="A0A2V4BBL3"/>
<protein>
    <submittedName>
        <fullName evidence="1">Uncharacterized protein</fullName>
    </submittedName>
</protein>
<keyword evidence="2" id="KW-1185">Reference proteome</keyword>
<dbReference type="Gene3D" id="3.40.630.30">
    <property type="match status" value="1"/>
</dbReference>
<dbReference type="RefSeq" id="WP_170160349.1">
    <property type="nucleotide sequence ID" value="NZ_MASW01000001.1"/>
</dbReference>